<dbReference type="SUPFAM" id="SSF46689">
    <property type="entry name" value="Homeodomain-like"/>
    <property type="match status" value="1"/>
</dbReference>
<dbReference type="InterPro" id="IPR009057">
    <property type="entry name" value="Homeodomain-like_sf"/>
</dbReference>
<keyword evidence="12" id="KW-1185">Reference proteome</keyword>
<feature type="transmembrane region" description="Helical" evidence="9">
    <location>
        <begin position="791"/>
        <end position="815"/>
    </location>
</feature>
<feature type="transmembrane region" description="Helical" evidence="9">
    <location>
        <begin position="33"/>
        <end position="53"/>
    </location>
</feature>
<accession>A0ABZ0ISL4</accession>
<evidence type="ECO:0000256" key="4">
    <source>
        <dbReference type="ARBA" id="ARBA00022989"/>
    </source>
</evidence>
<dbReference type="InterPro" id="IPR003838">
    <property type="entry name" value="ABC3_permease_C"/>
</dbReference>
<dbReference type="Gene3D" id="1.10.10.60">
    <property type="entry name" value="Homeodomain-like"/>
    <property type="match status" value="1"/>
</dbReference>
<keyword evidence="6" id="KW-0238">DNA-binding</keyword>
<feature type="transmembrane region" description="Helical" evidence="9">
    <location>
        <begin position="149"/>
        <end position="167"/>
    </location>
</feature>
<evidence type="ECO:0000256" key="1">
    <source>
        <dbReference type="ARBA" id="ARBA00004651"/>
    </source>
</evidence>
<evidence type="ECO:0000313" key="12">
    <source>
        <dbReference type="Proteomes" id="UP001302349"/>
    </source>
</evidence>
<evidence type="ECO:0000256" key="6">
    <source>
        <dbReference type="ARBA" id="ARBA00023125"/>
    </source>
</evidence>
<feature type="domain" description="HTH araC/xylS-type" evidence="10">
    <location>
        <begin position="217"/>
        <end position="325"/>
    </location>
</feature>
<evidence type="ECO:0000256" key="8">
    <source>
        <dbReference type="ARBA" id="ARBA00023163"/>
    </source>
</evidence>
<feature type="transmembrane region" description="Helical" evidence="9">
    <location>
        <begin position="1045"/>
        <end position="1067"/>
    </location>
</feature>
<sequence length="1165" mass="130417">MPKLGYSEIILLIAIGQMTMLAFGALRKRAIPYAQWLTYTWVWVTALSLIFYYHPEFNMYLVLPAPFLFRSLLLTFFDKPIPRLYPLQLLPPFFTGIVGYMIPSVAGPVTAIYLTWEAYALVKTYLFYSRLKGIDTPGSGSKKVIWLKFFFLMMAGMILTIVLREIWPLATPQILFIFCVFALSTQSAWYFSGLGAHEPLKSEQKYGSSTLDQPEKYRIMNALDHQLTEKKYALEPDASLAGLAKKVFASPHQLSQVINETKGMSFFDLMAYHRVLEAKKLLRKEENKALKIEEIGEMVGYMSKSSFNTVFKKFTSLTPSQYRDRDVRHDDLERRNHTLIRTSHVTHGTFDQIQNSSIMVTNFFKVYLRSLARNRAFTFINVAGLVLGLASALMIATYLRYELSYDKFHDHADDIYRIAFMSGNPQTRTPHPLAQAMVAEFPEVEAAVTLTPLYGPGLTKQSMYIRNPEKDVMFREPDGYAADSTFFQVFDFELVVGNEDVALKEVGGLIITQSLAAKYFGDENPLGKMLQVDTEGHPLIITGVMKDAPANSHFHPQFIVSYVTLKYLDPGDQWFGWGDYGHFNYVRLTPGTDAIALENKIPLWLHAQGQISDNWYAGFKSGELRFALQPITDIHLKSHIRWELEANGNITYVYILFAAIAFITAIAAINFINLSTARAFERAKEVGVRRTLGADKAQVTALFLLENITTSLAALLLATGLSLITFDSFKQLTGKAFTYSDLLSPANLLLGLIMALLIGTLSGVFPAITVSRIKAGEILKGKFVTGTKSTGLRKGLIVVQFAVSAILVFGSIILISQVRFMEGLPLGYSDEQVLVVDLKSDEVKESVEALKNEIRKVPGVQDLGTVSNIPGTQFNQNGLYQVGNPDVNVDVSEIFTDFDGNKPLELDLVAGRWFDKSNGLDSLGRSYIINETAAKNLGLEDPIGTRLMWDDEDATVDGMVVGIVKDFHFQSMHVPIRPLLITINYNQLNYLLVKLEGANVQQAVSQIGNIYDTFDDKFGYEAYFLDEKNQQLYEAEKQALKVFNLFAAIALLLAAMGLVGLAYLMMVQRTKEMGVRKILGASVGNLLWQENFSFLKLIAIAFVLGLPVAYFTMNEWLTGFAYRVPIGLLPYAITITIILAIASLSVTLAVLKTVTVNPSHALRYE</sequence>
<dbReference type="Pfam" id="PF12704">
    <property type="entry name" value="MacB_PCD"/>
    <property type="match status" value="2"/>
</dbReference>
<feature type="transmembrane region" description="Helical" evidence="9">
    <location>
        <begin position="1128"/>
        <end position="1151"/>
    </location>
</feature>
<dbReference type="Pfam" id="PF02687">
    <property type="entry name" value="FtsX"/>
    <property type="match status" value="2"/>
</dbReference>
<keyword evidence="2" id="KW-1003">Cell membrane</keyword>
<evidence type="ECO:0000256" key="9">
    <source>
        <dbReference type="SAM" id="Phobius"/>
    </source>
</evidence>
<protein>
    <submittedName>
        <fullName evidence="11">ABC transporter permease</fullName>
    </submittedName>
</protein>
<feature type="transmembrane region" description="Helical" evidence="9">
    <location>
        <begin position="6"/>
        <end position="26"/>
    </location>
</feature>
<dbReference type="InterPro" id="IPR018060">
    <property type="entry name" value="HTH_AraC"/>
</dbReference>
<dbReference type="PANTHER" id="PTHR30572:SF18">
    <property type="entry name" value="ABC-TYPE MACROLIDE FAMILY EXPORT SYSTEM PERMEASE COMPONENT 2"/>
    <property type="match status" value="1"/>
</dbReference>
<evidence type="ECO:0000256" key="7">
    <source>
        <dbReference type="ARBA" id="ARBA00023136"/>
    </source>
</evidence>
<evidence type="ECO:0000256" key="2">
    <source>
        <dbReference type="ARBA" id="ARBA00022475"/>
    </source>
</evidence>
<reference evidence="11 12" key="1">
    <citation type="journal article" date="2023" name="Microbiol. Resour. Announc.">
        <title>Complete Genome Sequence of Imperialibacter roseus strain P4T.</title>
        <authorList>
            <person name="Tizabi D.R."/>
            <person name="Bachvaroff T."/>
            <person name="Hill R.T."/>
        </authorList>
    </citation>
    <scope>NUCLEOTIDE SEQUENCE [LARGE SCALE GENOMIC DNA]</scope>
    <source>
        <strain evidence="11 12">P4T</strain>
    </source>
</reference>
<name>A0ABZ0ISL4_9BACT</name>
<feature type="transmembrane region" description="Helical" evidence="9">
    <location>
        <begin position="652"/>
        <end position="674"/>
    </location>
</feature>
<evidence type="ECO:0000256" key="5">
    <source>
        <dbReference type="ARBA" id="ARBA00023015"/>
    </source>
</evidence>
<keyword evidence="4 9" id="KW-1133">Transmembrane helix</keyword>
<feature type="transmembrane region" description="Helical" evidence="9">
    <location>
        <begin position="746"/>
        <end position="770"/>
    </location>
</feature>
<dbReference type="InterPro" id="IPR018062">
    <property type="entry name" value="HTH_AraC-typ_CS"/>
</dbReference>
<keyword evidence="3 9" id="KW-0812">Transmembrane</keyword>
<keyword evidence="7 9" id="KW-0472">Membrane</keyword>
<keyword evidence="8" id="KW-0804">Transcription</keyword>
<dbReference type="PANTHER" id="PTHR30572">
    <property type="entry name" value="MEMBRANE COMPONENT OF TRANSPORTER-RELATED"/>
    <property type="match status" value="1"/>
</dbReference>
<keyword evidence="5" id="KW-0805">Transcription regulation</keyword>
<feature type="transmembrane region" description="Helical" evidence="9">
    <location>
        <begin position="173"/>
        <end position="191"/>
    </location>
</feature>
<evidence type="ECO:0000313" key="11">
    <source>
        <dbReference type="EMBL" id="WOK07984.1"/>
    </source>
</evidence>
<feature type="transmembrane region" description="Helical" evidence="9">
    <location>
        <begin position="1094"/>
        <end position="1113"/>
    </location>
</feature>
<feature type="transmembrane region" description="Helical" evidence="9">
    <location>
        <begin position="376"/>
        <end position="399"/>
    </location>
</feature>
<dbReference type="InterPro" id="IPR025857">
    <property type="entry name" value="MacB_PCD"/>
</dbReference>
<dbReference type="SMART" id="SM00342">
    <property type="entry name" value="HTH_ARAC"/>
    <property type="match status" value="1"/>
</dbReference>
<dbReference type="Pfam" id="PF12833">
    <property type="entry name" value="HTH_18"/>
    <property type="match status" value="1"/>
</dbReference>
<comment type="subcellular location">
    <subcellularLocation>
        <location evidence="1">Cell membrane</location>
        <topology evidence="1">Multi-pass membrane protein</topology>
    </subcellularLocation>
</comment>
<gene>
    <name evidence="11" type="ORF">RT717_04985</name>
</gene>
<dbReference type="RefSeq" id="WP_317490632.1">
    <property type="nucleotide sequence ID" value="NZ_CP136051.1"/>
</dbReference>
<evidence type="ECO:0000259" key="10">
    <source>
        <dbReference type="PROSITE" id="PS01124"/>
    </source>
</evidence>
<feature type="transmembrane region" description="Helical" evidence="9">
    <location>
        <begin position="699"/>
        <end position="726"/>
    </location>
</feature>
<dbReference type="Proteomes" id="UP001302349">
    <property type="component" value="Chromosome"/>
</dbReference>
<dbReference type="PROSITE" id="PS01124">
    <property type="entry name" value="HTH_ARAC_FAMILY_2"/>
    <property type="match status" value="1"/>
</dbReference>
<dbReference type="PROSITE" id="PS00041">
    <property type="entry name" value="HTH_ARAC_FAMILY_1"/>
    <property type="match status" value="1"/>
</dbReference>
<dbReference type="EMBL" id="CP136051">
    <property type="protein sequence ID" value="WOK07984.1"/>
    <property type="molecule type" value="Genomic_DNA"/>
</dbReference>
<proteinExistence type="predicted"/>
<dbReference type="InterPro" id="IPR050250">
    <property type="entry name" value="Macrolide_Exporter_MacB"/>
</dbReference>
<evidence type="ECO:0000256" key="3">
    <source>
        <dbReference type="ARBA" id="ARBA00022692"/>
    </source>
</evidence>
<organism evidence="11 12">
    <name type="scientific">Imperialibacter roseus</name>
    <dbReference type="NCBI Taxonomy" id="1324217"/>
    <lineage>
        <taxon>Bacteria</taxon>
        <taxon>Pseudomonadati</taxon>
        <taxon>Bacteroidota</taxon>
        <taxon>Cytophagia</taxon>
        <taxon>Cytophagales</taxon>
        <taxon>Flammeovirgaceae</taxon>
        <taxon>Imperialibacter</taxon>
    </lineage>
</organism>